<organism evidence="1 2">
    <name type="scientific">Parafrankia irregularis</name>
    <dbReference type="NCBI Taxonomy" id="795642"/>
    <lineage>
        <taxon>Bacteria</taxon>
        <taxon>Bacillati</taxon>
        <taxon>Actinomycetota</taxon>
        <taxon>Actinomycetes</taxon>
        <taxon>Frankiales</taxon>
        <taxon>Frankiaceae</taxon>
        <taxon>Parafrankia</taxon>
    </lineage>
</organism>
<dbReference type="RefSeq" id="WP_091284607.1">
    <property type="nucleotide sequence ID" value="NZ_FAOZ01000035.1"/>
</dbReference>
<name>A0A0S4QX55_9ACTN</name>
<keyword evidence="2" id="KW-1185">Reference proteome</keyword>
<proteinExistence type="predicted"/>
<gene>
    <name evidence="1" type="ORF">Ga0074812_1359</name>
</gene>
<sequence length="59" mass="6289">MLIDCDTCTAQKAACEGCVMTFLLATPSGAPEWDDDERRALEVLAAGGLIRMPRGFEAA</sequence>
<protein>
    <submittedName>
        <fullName evidence="1">Uncharacterized protein</fullName>
    </submittedName>
</protein>
<reference evidence="2" key="1">
    <citation type="submission" date="2015-11" db="EMBL/GenBank/DDBJ databases">
        <authorList>
            <person name="Varghese N."/>
        </authorList>
    </citation>
    <scope>NUCLEOTIDE SEQUENCE [LARGE SCALE GENOMIC DNA]</scope>
    <source>
        <strain evidence="2">DSM 45899</strain>
    </source>
</reference>
<accession>A0A0S4QX55</accession>
<evidence type="ECO:0000313" key="1">
    <source>
        <dbReference type="EMBL" id="CUU60067.1"/>
    </source>
</evidence>
<evidence type="ECO:0000313" key="2">
    <source>
        <dbReference type="Proteomes" id="UP000198802"/>
    </source>
</evidence>
<dbReference type="EMBL" id="FAOZ01000035">
    <property type="protein sequence ID" value="CUU60067.1"/>
    <property type="molecule type" value="Genomic_DNA"/>
</dbReference>
<dbReference type="Proteomes" id="UP000198802">
    <property type="component" value="Unassembled WGS sequence"/>
</dbReference>
<dbReference type="AlphaFoldDB" id="A0A0S4QX55"/>